<accession>A0A2P8E5Q1</accession>
<evidence type="ECO:0000313" key="2">
    <source>
        <dbReference type="Proteomes" id="UP000243528"/>
    </source>
</evidence>
<comment type="caution">
    <text evidence="1">The sequence shown here is derived from an EMBL/GenBank/DDBJ whole genome shotgun (WGS) entry which is preliminary data.</text>
</comment>
<dbReference type="AlphaFoldDB" id="A0A2P8E5Q1"/>
<name>A0A2P8E5Q1_9ACTN</name>
<reference evidence="1 2" key="1">
    <citation type="submission" date="2018-03" db="EMBL/GenBank/DDBJ databases">
        <title>Genomic Encyclopedia of Archaeal and Bacterial Type Strains, Phase II (KMG-II): from individual species to whole genera.</title>
        <authorList>
            <person name="Goeker M."/>
        </authorList>
    </citation>
    <scope>NUCLEOTIDE SEQUENCE [LARGE SCALE GENOMIC DNA]</scope>
    <source>
        <strain evidence="1 2">DSM 45211</strain>
    </source>
</reference>
<keyword evidence="2" id="KW-1185">Reference proteome</keyword>
<dbReference type="EMBL" id="PYGE01000005">
    <property type="protein sequence ID" value="PSL04781.1"/>
    <property type="molecule type" value="Genomic_DNA"/>
</dbReference>
<protein>
    <recommendedName>
        <fullName evidence="3">NAD(+)--protein-arginine ADP-ribosyltransferase</fullName>
    </recommendedName>
</protein>
<organism evidence="1 2">
    <name type="scientific">Haloactinopolyspora alba</name>
    <dbReference type="NCBI Taxonomy" id="648780"/>
    <lineage>
        <taxon>Bacteria</taxon>
        <taxon>Bacillati</taxon>
        <taxon>Actinomycetota</taxon>
        <taxon>Actinomycetes</taxon>
        <taxon>Jiangellales</taxon>
        <taxon>Jiangellaceae</taxon>
        <taxon>Haloactinopolyspora</taxon>
    </lineage>
</organism>
<proteinExistence type="predicted"/>
<dbReference type="RefSeq" id="WP_106536966.1">
    <property type="nucleotide sequence ID" value="NZ_PYGE01000005.1"/>
</dbReference>
<dbReference type="Proteomes" id="UP000243528">
    <property type="component" value="Unassembled WGS sequence"/>
</dbReference>
<dbReference type="OrthoDB" id="4730712at2"/>
<gene>
    <name evidence="1" type="ORF">CLV30_105248</name>
</gene>
<sequence>MTEPSASTLLAALEKLPATAAVTYHGLPAGAEAPTGTFVTQGFTATSRDPRVGTENFTAAELVAIAGRTGRDIAFMSQHSAEAEVVLLPGTILRPLRTLRTADGLAVHVLEELLTGDESGRPHPSLPRSADALADLVTGTVAAAQDQALPVQVSSPGKFCAALA</sequence>
<evidence type="ECO:0000313" key="1">
    <source>
        <dbReference type="EMBL" id="PSL04781.1"/>
    </source>
</evidence>
<evidence type="ECO:0008006" key="3">
    <source>
        <dbReference type="Google" id="ProtNLM"/>
    </source>
</evidence>
<dbReference type="Gene3D" id="3.90.176.10">
    <property type="entry name" value="Toxin ADP-ribosyltransferase, Chain A, domain 1"/>
    <property type="match status" value="1"/>
</dbReference>